<comment type="caution">
    <text evidence="2">The sequence shown here is derived from an EMBL/GenBank/DDBJ whole genome shotgun (WGS) entry which is preliminary data.</text>
</comment>
<protein>
    <submittedName>
        <fullName evidence="2">Uncharacterized protein</fullName>
    </submittedName>
</protein>
<organism evidence="2 3">
    <name type="scientific">Colletotrichum zoysiae</name>
    <dbReference type="NCBI Taxonomy" id="1216348"/>
    <lineage>
        <taxon>Eukaryota</taxon>
        <taxon>Fungi</taxon>
        <taxon>Dikarya</taxon>
        <taxon>Ascomycota</taxon>
        <taxon>Pezizomycotina</taxon>
        <taxon>Sordariomycetes</taxon>
        <taxon>Hypocreomycetidae</taxon>
        <taxon>Glomerellales</taxon>
        <taxon>Glomerellaceae</taxon>
        <taxon>Colletotrichum</taxon>
        <taxon>Colletotrichum graminicola species complex</taxon>
    </lineage>
</organism>
<keyword evidence="3" id="KW-1185">Reference proteome</keyword>
<proteinExistence type="predicted"/>
<feature type="compositionally biased region" description="Polar residues" evidence="1">
    <location>
        <begin position="51"/>
        <end position="62"/>
    </location>
</feature>
<evidence type="ECO:0000313" key="3">
    <source>
        <dbReference type="Proteomes" id="UP001232148"/>
    </source>
</evidence>
<dbReference type="EMBL" id="MU842818">
    <property type="protein sequence ID" value="KAK2033932.1"/>
    <property type="molecule type" value="Genomic_DNA"/>
</dbReference>
<gene>
    <name evidence="2" type="ORF">LX32DRAFT_26993</name>
</gene>
<reference evidence="2" key="1">
    <citation type="submission" date="2021-06" db="EMBL/GenBank/DDBJ databases">
        <title>Comparative genomics, transcriptomics and evolutionary studies reveal genomic signatures of adaptation to plant cell wall in hemibiotrophic fungi.</title>
        <authorList>
            <consortium name="DOE Joint Genome Institute"/>
            <person name="Baroncelli R."/>
            <person name="Diaz J.F."/>
            <person name="Benocci T."/>
            <person name="Peng M."/>
            <person name="Battaglia E."/>
            <person name="Haridas S."/>
            <person name="Andreopoulos W."/>
            <person name="Labutti K."/>
            <person name="Pangilinan J."/>
            <person name="Floch G.L."/>
            <person name="Makela M.R."/>
            <person name="Henrissat B."/>
            <person name="Grigoriev I.V."/>
            <person name="Crouch J.A."/>
            <person name="De Vries R.P."/>
            <person name="Sukno S.A."/>
            <person name="Thon M.R."/>
        </authorList>
    </citation>
    <scope>NUCLEOTIDE SEQUENCE</scope>
    <source>
        <strain evidence="2">MAFF235873</strain>
    </source>
</reference>
<dbReference type="AlphaFoldDB" id="A0AAD9HSW9"/>
<evidence type="ECO:0000313" key="2">
    <source>
        <dbReference type="EMBL" id="KAK2033932.1"/>
    </source>
</evidence>
<accession>A0AAD9HSW9</accession>
<evidence type="ECO:0000256" key="1">
    <source>
        <dbReference type="SAM" id="MobiDB-lite"/>
    </source>
</evidence>
<dbReference type="Proteomes" id="UP001232148">
    <property type="component" value="Unassembled WGS sequence"/>
</dbReference>
<name>A0AAD9HSW9_9PEZI</name>
<feature type="region of interest" description="Disordered" evidence="1">
    <location>
        <begin position="32"/>
        <end position="63"/>
    </location>
</feature>
<sequence>MHLPESLSLIGLTAAVTPCLYALTLRTPRAYGTASKHQQHQTATDARKQHSTTAPQHHSTTAPARRLTFRELDCAFLRLAASSSSSSQFMDPTAWMTAFRPIRQDRDMVRPPFNPLYLSLSLCLSLSLSLSLERESIGPLSAILFRPAHMAAFINCKPNGHSLHSILDLPRLRDARRAHPAAFCQ</sequence>